<reference evidence="1 2" key="1">
    <citation type="submission" date="2022-01" db="EMBL/GenBank/DDBJ databases">
        <title>Dethiosulfovibrio faecalis sp. nov., a novel proteolytic, non-sulfur-reducing bacterium isolated from a marine aquaculture solid waste bioreactor.</title>
        <authorList>
            <person name="Grabowski S."/>
            <person name="Apolinario E."/>
            <person name="Schneider N."/>
            <person name="Marshall C.W."/>
            <person name="Sowers K.R."/>
        </authorList>
    </citation>
    <scope>NUCLEOTIDE SEQUENCE [LARGE SCALE GENOMIC DNA]</scope>
    <source>
        <strain evidence="1 2">DSM 12537</strain>
    </source>
</reference>
<dbReference type="NCBIfam" id="TIGR04564">
    <property type="entry name" value="Synergist_CTERM"/>
    <property type="match status" value="1"/>
</dbReference>
<dbReference type="EMBL" id="JAKGUD010000016">
    <property type="protein sequence ID" value="MCF4143466.1"/>
    <property type="molecule type" value="Genomic_DNA"/>
</dbReference>
<sequence length="119" mass="12537">MSAFFWKSNGCISEDLGGSEFDIQTEAAMVNETLTRISGGSYVYQDLVNLGISNLDPSKWNEYKSRIDGLSSPTVGDIQDVVTSVNEGGASGGSSGGGCSVGYAPAWFLLGLPLLSFLR</sequence>
<proteinExistence type="predicted"/>
<dbReference type="Proteomes" id="UP001200430">
    <property type="component" value="Unassembled WGS sequence"/>
</dbReference>
<protein>
    <submittedName>
        <fullName evidence="1">SYNERG-CTERM sorting domain-containing protein</fullName>
    </submittedName>
</protein>
<accession>A0ABS9EQK9</accession>
<evidence type="ECO:0000313" key="1">
    <source>
        <dbReference type="EMBL" id="MCF4143466.1"/>
    </source>
</evidence>
<keyword evidence="2" id="KW-1185">Reference proteome</keyword>
<organism evidence="1 2">
    <name type="scientific">Dethiosulfovibrio marinus</name>
    <dbReference type="NCBI Taxonomy" id="133532"/>
    <lineage>
        <taxon>Bacteria</taxon>
        <taxon>Thermotogati</taxon>
        <taxon>Synergistota</taxon>
        <taxon>Synergistia</taxon>
        <taxon>Synergistales</taxon>
        <taxon>Dethiosulfovibrionaceae</taxon>
        <taxon>Dethiosulfovibrio</taxon>
    </lineage>
</organism>
<comment type="caution">
    <text evidence="1">The sequence shown here is derived from an EMBL/GenBank/DDBJ whole genome shotgun (WGS) entry which is preliminary data.</text>
</comment>
<dbReference type="InterPro" id="IPR030821">
    <property type="entry name" value="Synergist_CTERM"/>
</dbReference>
<name>A0ABS9EQK9_9BACT</name>
<evidence type="ECO:0000313" key="2">
    <source>
        <dbReference type="Proteomes" id="UP001200430"/>
    </source>
</evidence>
<gene>
    <name evidence="1" type="ORF">L2W38_11650</name>
</gene>
<dbReference type="RefSeq" id="WP_236100167.1">
    <property type="nucleotide sequence ID" value="NZ_JAKGUD010000016.1"/>
</dbReference>